<dbReference type="Gene3D" id="1.10.287.130">
    <property type="match status" value="1"/>
</dbReference>
<accession>A0A838ZST0</accession>
<dbReference type="PANTHER" id="PTHR43711">
    <property type="entry name" value="TWO-COMPONENT HISTIDINE KINASE"/>
    <property type="match status" value="1"/>
</dbReference>
<sequence>MIINTKYRQPIHYALIASIVLIQIVILLFFYNEYFNEKKLTAIENQIKEMRVLKSLTDDSRKELVHAQINLQKFITDQDKDFLEAYFTSLRNLSGNIDSINTYRNSEHSFQNSKDSLDALSKLKDFENLIEETYQTAQKPIPQKENLKIDKVVIKEQPSEVDVEVYYVADSTTEKKKFFPRIKDAISGNVDVKRDTTFVIAKYNNAIDTTQVQSDFDSTVNVINDHYQKELKKYERHISTIDTKNKNLYHNYDNLIVLSNDLMGIYDKKVEDFSSSLFQQYEEQNSLNNKIRRYAVLGLMVLMFFVLALLIYTTKLTFLYEKELKTANRKINENLNFKNRIIGMLSHELRAPLKIINIFTQRIRKKTDDEKTLEYLKSIEFTNNSLLIQSNQILEYAKNQEKKVELKNSRFNLNEEVSAILNMFDPYIESRNNAFIIQNDIPSEIYVHSDRIKIHQLFINLLGNANKFTENGKIEVLAHSRVENDQKIKLHVQISDSGIGISKSDLDKIFEPYFQGIVSNDIKNLGAGLGLSLCKEIVQLYDGKISAESEPGKGTNLIFEINLNRVT</sequence>
<keyword evidence="5 9" id="KW-0418">Kinase</keyword>
<dbReference type="Gene3D" id="3.30.565.10">
    <property type="entry name" value="Histidine kinase-like ATPase, C-terminal domain"/>
    <property type="match status" value="1"/>
</dbReference>
<keyword evidence="7" id="KW-1133">Transmembrane helix</keyword>
<dbReference type="Pfam" id="PF02518">
    <property type="entry name" value="HATPase_c"/>
    <property type="match status" value="1"/>
</dbReference>
<organism evidence="9 10">
    <name type="scientific">Moheibacter lacus</name>
    <dbReference type="NCBI Taxonomy" id="2745851"/>
    <lineage>
        <taxon>Bacteria</taxon>
        <taxon>Pseudomonadati</taxon>
        <taxon>Bacteroidota</taxon>
        <taxon>Flavobacteriia</taxon>
        <taxon>Flavobacteriales</taxon>
        <taxon>Weeksellaceae</taxon>
        <taxon>Moheibacter</taxon>
    </lineage>
</organism>
<dbReference type="InterPro" id="IPR004358">
    <property type="entry name" value="Sig_transdc_His_kin-like_C"/>
</dbReference>
<dbReference type="RefSeq" id="WP_182043646.1">
    <property type="nucleotide sequence ID" value="NZ_JACDZE010000003.1"/>
</dbReference>
<reference evidence="9 10" key="1">
    <citation type="submission" date="2020-07" db="EMBL/GenBank/DDBJ databases">
        <title>Moheibacter lacus sp. nov., a member of the family Flavobacteriaceae isolated from freshwater lake sediment.</title>
        <authorList>
            <person name="Liu Y."/>
        </authorList>
    </citation>
    <scope>NUCLEOTIDE SEQUENCE [LARGE SCALE GENOMIC DNA]</scope>
    <source>
        <strain evidence="9 10">BDHS18</strain>
    </source>
</reference>
<dbReference type="InterPro" id="IPR036097">
    <property type="entry name" value="HisK_dim/P_sf"/>
</dbReference>
<feature type="transmembrane region" description="Helical" evidence="7">
    <location>
        <begin position="12"/>
        <end position="31"/>
    </location>
</feature>
<dbReference type="CDD" id="cd00082">
    <property type="entry name" value="HisKA"/>
    <property type="match status" value="1"/>
</dbReference>
<evidence type="ECO:0000256" key="5">
    <source>
        <dbReference type="ARBA" id="ARBA00022777"/>
    </source>
</evidence>
<dbReference type="PANTHER" id="PTHR43711:SF26">
    <property type="entry name" value="SENSOR HISTIDINE KINASE RCSC"/>
    <property type="match status" value="1"/>
</dbReference>
<comment type="catalytic activity">
    <reaction evidence="1">
        <text>ATP + protein L-histidine = ADP + protein N-phospho-L-histidine.</text>
        <dbReference type="EC" id="2.7.13.3"/>
    </reaction>
</comment>
<dbReference type="InterPro" id="IPR003594">
    <property type="entry name" value="HATPase_dom"/>
</dbReference>
<keyword evidence="7" id="KW-0812">Transmembrane</keyword>
<dbReference type="PROSITE" id="PS50109">
    <property type="entry name" value="HIS_KIN"/>
    <property type="match status" value="1"/>
</dbReference>
<dbReference type="FunFam" id="3.30.565.10:FF:000010">
    <property type="entry name" value="Sensor histidine kinase RcsC"/>
    <property type="match status" value="1"/>
</dbReference>
<proteinExistence type="predicted"/>
<dbReference type="EMBL" id="JACDZE010000003">
    <property type="protein sequence ID" value="MBA5630038.1"/>
    <property type="molecule type" value="Genomic_DNA"/>
</dbReference>
<dbReference type="Pfam" id="PF00512">
    <property type="entry name" value="HisKA"/>
    <property type="match status" value="1"/>
</dbReference>
<dbReference type="EC" id="2.7.13.3" evidence="2"/>
<dbReference type="SUPFAM" id="SSF55874">
    <property type="entry name" value="ATPase domain of HSP90 chaperone/DNA topoisomerase II/histidine kinase"/>
    <property type="match status" value="1"/>
</dbReference>
<dbReference type="PRINTS" id="PR00344">
    <property type="entry name" value="BCTRLSENSOR"/>
</dbReference>
<dbReference type="InterPro" id="IPR003661">
    <property type="entry name" value="HisK_dim/P_dom"/>
</dbReference>
<keyword evidence="4" id="KW-0808">Transferase</keyword>
<protein>
    <recommendedName>
        <fullName evidence="2">histidine kinase</fullName>
        <ecNumber evidence="2">2.7.13.3</ecNumber>
    </recommendedName>
</protein>
<evidence type="ECO:0000256" key="2">
    <source>
        <dbReference type="ARBA" id="ARBA00012438"/>
    </source>
</evidence>
<gene>
    <name evidence="9" type="ORF">HU137_09670</name>
</gene>
<dbReference type="InterPro" id="IPR005467">
    <property type="entry name" value="His_kinase_dom"/>
</dbReference>
<keyword evidence="7" id="KW-0472">Membrane</keyword>
<dbReference type="SMART" id="SM00387">
    <property type="entry name" value="HATPase_c"/>
    <property type="match status" value="1"/>
</dbReference>
<comment type="caution">
    <text evidence="9">The sequence shown here is derived from an EMBL/GenBank/DDBJ whole genome shotgun (WGS) entry which is preliminary data.</text>
</comment>
<dbReference type="SMART" id="SM00388">
    <property type="entry name" value="HisKA"/>
    <property type="match status" value="1"/>
</dbReference>
<name>A0A838ZST0_9FLAO</name>
<evidence type="ECO:0000256" key="6">
    <source>
        <dbReference type="ARBA" id="ARBA00023012"/>
    </source>
</evidence>
<dbReference type="Proteomes" id="UP000552241">
    <property type="component" value="Unassembled WGS sequence"/>
</dbReference>
<dbReference type="SUPFAM" id="SSF47384">
    <property type="entry name" value="Homodimeric domain of signal transducing histidine kinase"/>
    <property type="match status" value="1"/>
</dbReference>
<evidence type="ECO:0000256" key="7">
    <source>
        <dbReference type="SAM" id="Phobius"/>
    </source>
</evidence>
<dbReference type="InterPro" id="IPR036890">
    <property type="entry name" value="HATPase_C_sf"/>
</dbReference>
<evidence type="ECO:0000313" key="10">
    <source>
        <dbReference type="Proteomes" id="UP000552241"/>
    </source>
</evidence>
<feature type="transmembrane region" description="Helical" evidence="7">
    <location>
        <begin position="294"/>
        <end position="312"/>
    </location>
</feature>
<keyword evidence="10" id="KW-1185">Reference proteome</keyword>
<evidence type="ECO:0000256" key="3">
    <source>
        <dbReference type="ARBA" id="ARBA00022553"/>
    </source>
</evidence>
<evidence type="ECO:0000256" key="4">
    <source>
        <dbReference type="ARBA" id="ARBA00022679"/>
    </source>
</evidence>
<dbReference type="GO" id="GO:0000155">
    <property type="term" value="F:phosphorelay sensor kinase activity"/>
    <property type="evidence" value="ECO:0007669"/>
    <property type="project" value="InterPro"/>
</dbReference>
<keyword evidence="3" id="KW-0597">Phosphoprotein</keyword>
<dbReference type="InterPro" id="IPR050736">
    <property type="entry name" value="Sensor_HK_Regulatory"/>
</dbReference>
<evidence type="ECO:0000313" key="9">
    <source>
        <dbReference type="EMBL" id="MBA5630038.1"/>
    </source>
</evidence>
<dbReference type="AlphaFoldDB" id="A0A838ZST0"/>
<evidence type="ECO:0000256" key="1">
    <source>
        <dbReference type="ARBA" id="ARBA00000085"/>
    </source>
</evidence>
<keyword evidence="6" id="KW-0902">Two-component regulatory system</keyword>
<feature type="domain" description="Histidine kinase" evidence="8">
    <location>
        <begin position="344"/>
        <end position="565"/>
    </location>
</feature>
<evidence type="ECO:0000259" key="8">
    <source>
        <dbReference type="PROSITE" id="PS50109"/>
    </source>
</evidence>